<evidence type="ECO:0000259" key="11">
    <source>
        <dbReference type="Pfam" id="PF18052"/>
    </source>
</evidence>
<dbReference type="Pfam" id="PF23559">
    <property type="entry name" value="WHD_DRP"/>
    <property type="match status" value="1"/>
</dbReference>
<evidence type="ECO:0000256" key="4">
    <source>
        <dbReference type="ARBA" id="ARBA00022490"/>
    </source>
</evidence>
<feature type="domain" description="Disease resistance protein winged helix" evidence="12">
    <location>
        <begin position="431"/>
        <end position="500"/>
    </location>
</feature>
<keyword evidence="6" id="KW-0381">Hypersensitive response</keyword>
<dbReference type="InterPro" id="IPR055414">
    <property type="entry name" value="LRR_R13L4/SHOC2-like"/>
</dbReference>
<dbReference type="AlphaFoldDB" id="A0AB40ATF0"/>
<comment type="subcellular location">
    <subcellularLocation>
        <location evidence="2">Cytoplasm</location>
    </subcellularLocation>
</comment>
<dbReference type="InterPro" id="IPR044974">
    <property type="entry name" value="Disease_R_plants"/>
</dbReference>
<feature type="domain" description="NB-ARC" evidence="10">
    <location>
        <begin position="174"/>
        <end position="343"/>
    </location>
</feature>
<dbReference type="InterPro" id="IPR041118">
    <property type="entry name" value="Rx_N"/>
</dbReference>
<dbReference type="Proteomes" id="UP001515500">
    <property type="component" value="Unplaced"/>
</dbReference>
<dbReference type="InterPro" id="IPR036388">
    <property type="entry name" value="WH-like_DNA-bd_sf"/>
</dbReference>
<evidence type="ECO:0000313" key="14">
    <source>
        <dbReference type="Proteomes" id="UP001515500"/>
    </source>
</evidence>
<dbReference type="SUPFAM" id="SSF52540">
    <property type="entry name" value="P-loop containing nucleoside triphosphate hydrolases"/>
    <property type="match status" value="1"/>
</dbReference>
<comment type="function">
    <text evidence="1">Confers resistance to late blight (Phytophthora infestans) races carrying the avirulence gene Avr1. Resistance proteins guard the plant against pathogens that contain an appropriate avirulence protein via an indirect interaction with this avirulence protein. That triggers a defense system including the hypersensitive response, which restricts the pathogen growth.</text>
</comment>
<evidence type="ECO:0000256" key="8">
    <source>
        <dbReference type="ARBA" id="ARBA00022741"/>
    </source>
</evidence>
<dbReference type="CDD" id="cd14798">
    <property type="entry name" value="RX-CC_like"/>
    <property type="match status" value="1"/>
</dbReference>
<dbReference type="Gene3D" id="1.10.10.10">
    <property type="entry name" value="Winged helix-like DNA-binding domain superfamily/Winged helix DNA-binding domain"/>
    <property type="match status" value="1"/>
</dbReference>
<dbReference type="Pfam" id="PF18052">
    <property type="entry name" value="Rx_N"/>
    <property type="match status" value="1"/>
</dbReference>
<keyword evidence="9" id="KW-0611">Plant defense</keyword>
<dbReference type="Gene3D" id="3.40.50.300">
    <property type="entry name" value="P-loop containing nucleotide triphosphate hydrolases"/>
    <property type="match status" value="1"/>
</dbReference>
<dbReference type="GeneID" id="120254340"/>
<dbReference type="PANTHER" id="PTHR23155:SF1152">
    <property type="entry name" value="AAA+ ATPASE DOMAIN-CONTAINING PROTEIN"/>
    <property type="match status" value="1"/>
</dbReference>
<evidence type="ECO:0000259" key="10">
    <source>
        <dbReference type="Pfam" id="PF00931"/>
    </source>
</evidence>
<protein>
    <submittedName>
        <fullName evidence="15">Disease resistance protein At1g50180</fullName>
    </submittedName>
</protein>
<dbReference type="PANTHER" id="PTHR23155">
    <property type="entry name" value="DISEASE RESISTANCE PROTEIN RP"/>
    <property type="match status" value="1"/>
</dbReference>
<dbReference type="Pfam" id="PF00931">
    <property type="entry name" value="NB-ARC"/>
    <property type="match status" value="1"/>
</dbReference>
<dbReference type="GO" id="GO:0043531">
    <property type="term" value="F:ADP binding"/>
    <property type="evidence" value="ECO:0007669"/>
    <property type="project" value="InterPro"/>
</dbReference>
<evidence type="ECO:0000256" key="6">
    <source>
        <dbReference type="ARBA" id="ARBA00022667"/>
    </source>
</evidence>
<feature type="domain" description="Disease resistance R13L4/SHOC-2-like LRR" evidence="13">
    <location>
        <begin position="569"/>
        <end position="728"/>
    </location>
</feature>
<dbReference type="GO" id="GO:0002758">
    <property type="term" value="P:innate immune response-activating signaling pathway"/>
    <property type="evidence" value="ECO:0007669"/>
    <property type="project" value="UniProtKB-ARBA"/>
</dbReference>
<dbReference type="RefSeq" id="XP_039118395.1">
    <property type="nucleotide sequence ID" value="XM_039262461.1"/>
</dbReference>
<dbReference type="FunFam" id="1.10.10.10:FF:000322">
    <property type="entry name" value="Probable disease resistance protein At1g63360"/>
    <property type="match status" value="1"/>
</dbReference>
<evidence type="ECO:0000256" key="2">
    <source>
        <dbReference type="ARBA" id="ARBA00004496"/>
    </source>
</evidence>
<reference evidence="15" key="1">
    <citation type="submission" date="2025-08" db="UniProtKB">
        <authorList>
            <consortium name="RefSeq"/>
        </authorList>
    </citation>
    <scope>IDENTIFICATION</scope>
</reference>
<dbReference type="Gene3D" id="1.10.8.430">
    <property type="entry name" value="Helical domain of apoptotic protease-activating factors"/>
    <property type="match status" value="1"/>
</dbReference>
<accession>A0AB40ATF0</accession>
<dbReference type="InterPro" id="IPR058922">
    <property type="entry name" value="WHD_DRP"/>
</dbReference>
<dbReference type="InterPro" id="IPR027417">
    <property type="entry name" value="P-loop_NTPase"/>
</dbReference>
<evidence type="ECO:0000259" key="13">
    <source>
        <dbReference type="Pfam" id="PF23598"/>
    </source>
</evidence>
<evidence type="ECO:0000313" key="15">
    <source>
        <dbReference type="RefSeq" id="XP_039118395.1"/>
    </source>
</evidence>
<dbReference type="InterPro" id="IPR002182">
    <property type="entry name" value="NB-ARC"/>
</dbReference>
<dbReference type="InterPro" id="IPR038005">
    <property type="entry name" value="RX-like_CC"/>
</dbReference>
<keyword evidence="4" id="KW-0963">Cytoplasm</keyword>
<evidence type="ECO:0000256" key="9">
    <source>
        <dbReference type="ARBA" id="ARBA00022821"/>
    </source>
</evidence>
<dbReference type="GO" id="GO:0009626">
    <property type="term" value="P:plant-type hypersensitive response"/>
    <property type="evidence" value="ECO:0007669"/>
    <property type="project" value="UniProtKB-KW"/>
</dbReference>
<keyword evidence="14" id="KW-1185">Reference proteome</keyword>
<proteinExistence type="inferred from homology"/>
<organism evidence="14 15">
    <name type="scientific">Dioscorea cayennensis subsp. rotundata</name>
    <name type="common">White Guinea yam</name>
    <name type="synonym">Dioscorea rotundata</name>
    <dbReference type="NCBI Taxonomy" id="55577"/>
    <lineage>
        <taxon>Eukaryota</taxon>
        <taxon>Viridiplantae</taxon>
        <taxon>Streptophyta</taxon>
        <taxon>Embryophyta</taxon>
        <taxon>Tracheophyta</taxon>
        <taxon>Spermatophyta</taxon>
        <taxon>Magnoliopsida</taxon>
        <taxon>Liliopsida</taxon>
        <taxon>Dioscoreales</taxon>
        <taxon>Dioscoreaceae</taxon>
        <taxon>Dioscorea</taxon>
    </lineage>
</organism>
<evidence type="ECO:0000256" key="5">
    <source>
        <dbReference type="ARBA" id="ARBA00022614"/>
    </source>
</evidence>
<dbReference type="InterPro" id="IPR032675">
    <property type="entry name" value="LRR_dom_sf"/>
</dbReference>
<sequence length="754" mass="86099">MAELAVRSVVQKLGNLIVQEAMDLHGVRDQVEWLERELRRMQCFLKDADAKKNKGGIDGERVKNWVTEMRDVAFEAEDIIDSYMDLKLRGQQKDGCIGFLERYMFILVELIGLHKVHVDLKGVKVRMHELSESRTSYGIANIGETIGTTSQFRSQDVIPILPQLNEEIDIIGFDDEKEKIVQELVDITNTNRSVISIVGFGGLGKTTIAKSIYNDPKVRKNFDRLAWVIISQEYNILEIVKKILSAVSITSSGDTIEKLSAKLFNELTIGKYLVVLDDVWEENVWDQLQKVFPDVDNGSRVIITTRFLNIPKIADPTAQPHELRFLNENEGWELFLRRVFPRQNIETCCPIYLVDSARKLVKRCKGLPLALIVVGGLVSTKPKNKDAWEKIVKSMKWQFVEGGERCLEILALSYNDLPYYLKSCFLYFGCFPQDMAIPAKTLIRLWSAEGFLPTKNGKTIEEVGMDCLEELAQRCMIQVTKRKYDDSASYCRIHDLLRDMCISEAKENRYLEIYKNGTANCGTKTNAARRLMICQEIETLNYSNSKLRGLFYYNEYIYNTLAFKALNEQFGGFKLLRVLYLNSLDMSEFPSGIKSLAHLRYLELHVDNPKEVPSWIGHLRNLQTLIVHCRMFIGKISDSLWTIENLKHVDLGISSSVPPPNMGNIELKNLETLKWVPAGEWIGKMLPKLTNLRQLNITNISVDHADALSSSLQKFVQLASLTIQGDEIPLDNIITAFFQSTLPQEIVYLGRIQL</sequence>
<evidence type="ECO:0000256" key="7">
    <source>
        <dbReference type="ARBA" id="ARBA00022737"/>
    </source>
</evidence>
<evidence type="ECO:0000256" key="1">
    <source>
        <dbReference type="ARBA" id="ARBA00002074"/>
    </source>
</evidence>
<evidence type="ECO:0000256" key="3">
    <source>
        <dbReference type="ARBA" id="ARBA00008894"/>
    </source>
</evidence>
<keyword evidence="8" id="KW-0547">Nucleotide-binding</keyword>
<gene>
    <name evidence="15" type="primary">LOC120254340</name>
</gene>
<dbReference type="SUPFAM" id="SSF52047">
    <property type="entry name" value="RNI-like"/>
    <property type="match status" value="1"/>
</dbReference>
<dbReference type="InterPro" id="IPR042197">
    <property type="entry name" value="Apaf_helical"/>
</dbReference>
<feature type="domain" description="Disease resistance N-terminal" evidence="11">
    <location>
        <begin position="5"/>
        <end position="95"/>
    </location>
</feature>
<dbReference type="FunFam" id="3.40.50.300:FF:001091">
    <property type="entry name" value="Probable disease resistance protein At1g61300"/>
    <property type="match status" value="1"/>
</dbReference>
<keyword evidence="5" id="KW-0433">Leucine-rich repeat</keyword>
<dbReference type="Pfam" id="PF23598">
    <property type="entry name" value="LRR_14"/>
    <property type="match status" value="1"/>
</dbReference>
<keyword evidence="7" id="KW-0677">Repeat</keyword>
<evidence type="ECO:0000259" key="12">
    <source>
        <dbReference type="Pfam" id="PF23559"/>
    </source>
</evidence>
<dbReference type="GO" id="GO:0042742">
    <property type="term" value="P:defense response to bacterium"/>
    <property type="evidence" value="ECO:0007669"/>
    <property type="project" value="UniProtKB-ARBA"/>
</dbReference>
<dbReference type="Gene3D" id="3.80.10.10">
    <property type="entry name" value="Ribonuclease Inhibitor"/>
    <property type="match status" value="1"/>
</dbReference>
<dbReference type="PRINTS" id="PR00364">
    <property type="entry name" value="DISEASERSIST"/>
</dbReference>
<comment type="similarity">
    <text evidence="3">Belongs to the disease resistance NB-LRR family.</text>
</comment>
<name>A0AB40ATF0_DIOCR</name>
<dbReference type="Gene3D" id="1.20.5.4130">
    <property type="match status" value="1"/>
</dbReference>